<evidence type="ECO:0000256" key="1">
    <source>
        <dbReference type="SAM" id="MobiDB-lite"/>
    </source>
</evidence>
<name>A0ABS4W3X3_9PSEU</name>
<keyword evidence="4" id="KW-1185">Reference proteome</keyword>
<dbReference type="InterPro" id="IPR037523">
    <property type="entry name" value="VOC_core"/>
</dbReference>
<dbReference type="Proteomes" id="UP001519295">
    <property type="component" value="Unassembled WGS sequence"/>
</dbReference>
<reference evidence="3 4" key="1">
    <citation type="submission" date="2021-03" db="EMBL/GenBank/DDBJ databases">
        <title>Sequencing the genomes of 1000 actinobacteria strains.</title>
        <authorList>
            <person name="Klenk H.-P."/>
        </authorList>
    </citation>
    <scope>NUCLEOTIDE SEQUENCE [LARGE SCALE GENOMIC DNA]</scope>
    <source>
        <strain evidence="3 4">DSM 45256</strain>
    </source>
</reference>
<dbReference type="RefSeq" id="WP_210034514.1">
    <property type="nucleotide sequence ID" value="NZ_JAGINU010000001.1"/>
</dbReference>
<accession>A0ABS4W3X3</accession>
<proteinExistence type="predicted"/>
<organism evidence="3 4">
    <name type="scientific">Pseudonocardia parietis</name>
    <dbReference type="NCBI Taxonomy" id="570936"/>
    <lineage>
        <taxon>Bacteria</taxon>
        <taxon>Bacillati</taxon>
        <taxon>Actinomycetota</taxon>
        <taxon>Actinomycetes</taxon>
        <taxon>Pseudonocardiales</taxon>
        <taxon>Pseudonocardiaceae</taxon>
        <taxon>Pseudonocardia</taxon>
    </lineage>
</organism>
<dbReference type="SUPFAM" id="SSF54593">
    <property type="entry name" value="Glyoxalase/Bleomycin resistance protein/Dihydroxybiphenyl dioxygenase"/>
    <property type="match status" value="1"/>
</dbReference>
<evidence type="ECO:0000313" key="3">
    <source>
        <dbReference type="EMBL" id="MBP2370912.1"/>
    </source>
</evidence>
<sequence length="117" mass="12860">MSTLHSVAPVFSTTNLTRWLEHYRALGFSTRPYGDEYGFASLDGVELHVSVNPDHDPLRTAGCAYLHVDDADALHARWSAVDGGRAVTPVDTPYGLREGAHHDPDNNLLRYGSPSRT</sequence>
<feature type="domain" description="VOC" evidence="2">
    <location>
        <begin position="3"/>
        <end position="114"/>
    </location>
</feature>
<dbReference type="InterPro" id="IPR029068">
    <property type="entry name" value="Glyas_Bleomycin-R_OHBP_Dase"/>
</dbReference>
<dbReference type="PROSITE" id="PS51819">
    <property type="entry name" value="VOC"/>
    <property type="match status" value="1"/>
</dbReference>
<feature type="region of interest" description="Disordered" evidence="1">
    <location>
        <begin position="92"/>
        <end position="117"/>
    </location>
</feature>
<gene>
    <name evidence="3" type="ORF">JOF36_006608</name>
</gene>
<dbReference type="Gene3D" id="3.10.180.10">
    <property type="entry name" value="2,3-Dihydroxybiphenyl 1,2-Dioxygenase, domain 1"/>
    <property type="match status" value="1"/>
</dbReference>
<evidence type="ECO:0000313" key="4">
    <source>
        <dbReference type="Proteomes" id="UP001519295"/>
    </source>
</evidence>
<dbReference type="EMBL" id="JAGINU010000001">
    <property type="protein sequence ID" value="MBP2370912.1"/>
    <property type="molecule type" value="Genomic_DNA"/>
</dbReference>
<evidence type="ECO:0000259" key="2">
    <source>
        <dbReference type="PROSITE" id="PS51819"/>
    </source>
</evidence>
<comment type="caution">
    <text evidence="3">The sequence shown here is derived from an EMBL/GenBank/DDBJ whole genome shotgun (WGS) entry which is preliminary data.</text>
</comment>
<protein>
    <recommendedName>
        <fullName evidence="2">VOC domain-containing protein</fullName>
    </recommendedName>
</protein>